<dbReference type="STRING" id="5722.A2DRS0"/>
<dbReference type="Gene3D" id="2.130.10.10">
    <property type="entry name" value="YVTN repeat-like/Quinoprotein amine dehydrogenase"/>
    <property type="match status" value="1"/>
</dbReference>
<dbReference type="VEuPathDB" id="TrichDB:TVAGG3_0979010"/>
<dbReference type="InterPro" id="IPR037850">
    <property type="entry name" value="RBBP5/Swd1"/>
</dbReference>
<protein>
    <submittedName>
        <fullName evidence="7">Uncharacterized protein</fullName>
    </submittedName>
</protein>
<evidence type="ECO:0000256" key="3">
    <source>
        <dbReference type="ARBA" id="ARBA00022737"/>
    </source>
</evidence>
<dbReference type="SUPFAM" id="SSF50978">
    <property type="entry name" value="WD40 repeat-like"/>
    <property type="match status" value="1"/>
</dbReference>
<dbReference type="GO" id="GO:0048188">
    <property type="term" value="C:Set1C/COMPASS complex"/>
    <property type="evidence" value="ECO:0000318"/>
    <property type="project" value="GO_Central"/>
</dbReference>
<reference evidence="7" key="1">
    <citation type="submission" date="2006-10" db="EMBL/GenBank/DDBJ databases">
        <authorList>
            <person name="Amadeo P."/>
            <person name="Zhao Q."/>
            <person name="Wortman J."/>
            <person name="Fraser-Liggett C."/>
            <person name="Carlton J."/>
        </authorList>
    </citation>
    <scope>NUCLEOTIDE SEQUENCE</scope>
    <source>
        <strain evidence="7">G3</strain>
    </source>
</reference>
<dbReference type="InterPro" id="IPR036322">
    <property type="entry name" value="WD40_repeat_dom_sf"/>
</dbReference>
<evidence type="ECO:0000256" key="6">
    <source>
        <dbReference type="SAM" id="Coils"/>
    </source>
</evidence>
<dbReference type="InterPro" id="IPR015943">
    <property type="entry name" value="WD40/YVTN_repeat-like_dom_sf"/>
</dbReference>
<keyword evidence="3" id="KW-0677">Repeat</keyword>
<dbReference type="AlphaFoldDB" id="A2DRS0"/>
<evidence type="ECO:0000256" key="2">
    <source>
        <dbReference type="ARBA" id="ARBA00022574"/>
    </source>
</evidence>
<dbReference type="InParanoid" id="A2DRS0"/>
<dbReference type="SMR" id="A2DRS0"/>
<evidence type="ECO:0000256" key="4">
    <source>
        <dbReference type="ARBA" id="ARBA00023242"/>
    </source>
</evidence>
<dbReference type="FunCoup" id="A2DRS0">
    <property type="interactions" value="910"/>
</dbReference>
<dbReference type="PANTHER" id="PTHR44040:SF1">
    <property type="entry name" value="RETINOBLASTOMA-BINDING PROTEIN 5"/>
    <property type="match status" value="1"/>
</dbReference>
<dbReference type="VEuPathDB" id="TrichDB:TVAG_150180"/>
<dbReference type="OrthoDB" id="196858at2759"/>
<comment type="subcellular location">
    <subcellularLocation>
        <location evidence="1">Nucleus</location>
    </subcellularLocation>
</comment>
<feature type="coiled-coil region" evidence="6">
    <location>
        <begin position="378"/>
        <end position="415"/>
    </location>
</feature>
<dbReference type="eggNOG" id="KOG1273">
    <property type="taxonomic scope" value="Eukaryota"/>
</dbReference>
<dbReference type="RefSeq" id="XP_001329090.1">
    <property type="nucleotide sequence ID" value="XM_001329055.1"/>
</dbReference>
<gene>
    <name evidence="7" type="ORF">TVAG_150180</name>
</gene>
<dbReference type="Proteomes" id="UP000001542">
    <property type="component" value="Unassembled WGS sequence"/>
</dbReference>
<reference evidence="7" key="2">
    <citation type="journal article" date="2007" name="Science">
        <title>Draft genome sequence of the sexually transmitted pathogen Trichomonas vaginalis.</title>
        <authorList>
            <person name="Carlton J.M."/>
            <person name="Hirt R.P."/>
            <person name="Silva J.C."/>
            <person name="Delcher A.L."/>
            <person name="Schatz M."/>
            <person name="Zhao Q."/>
            <person name="Wortman J.R."/>
            <person name="Bidwell S.L."/>
            <person name="Alsmark U.C.M."/>
            <person name="Besteiro S."/>
            <person name="Sicheritz-Ponten T."/>
            <person name="Noel C.J."/>
            <person name="Dacks J.B."/>
            <person name="Foster P.G."/>
            <person name="Simillion C."/>
            <person name="Van de Peer Y."/>
            <person name="Miranda-Saavedra D."/>
            <person name="Barton G.J."/>
            <person name="Westrop G.D."/>
            <person name="Mueller S."/>
            <person name="Dessi D."/>
            <person name="Fiori P.L."/>
            <person name="Ren Q."/>
            <person name="Paulsen I."/>
            <person name="Zhang H."/>
            <person name="Bastida-Corcuera F.D."/>
            <person name="Simoes-Barbosa A."/>
            <person name="Brown M.T."/>
            <person name="Hayes R.D."/>
            <person name="Mukherjee M."/>
            <person name="Okumura C.Y."/>
            <person name="Schneider R."/>
            <person name="Smith A.J."/>
            <person name="Vanacova S."/>
            <person name="Villalvazo M."/>
            <person name="Haas B.J."/>
            <person name="Pertea M."/>
            <person name="Feldblyum T.V."/>
            <person name="Utterback T.R."/>
            <person name="Shu C.L."/>
            <person name="Osoegawa K."/>
            <person name="de Jong P.J."/>
            <person name="Hrdy I."/>
            <person name="Horvathova L."/>
            <person name="Zubacova Z."/>
            <person name="Dolezal P."/>
            <person name="Malik S.B."/>
            <person name="Logsdon J.M. Jr."/>
            <person name="Henze K."/>
            <person name="Gupta A."/>
            <person name="Wang C.C."/>
            <person name="Dunne R.L."/>
            <person name="Upcroft J.A."/>
            <person name="Upcroft P."/>
            <person name="White O."/>
            <person name="Salzberg S.L."/>
            <person name="Tang P."/>
            <person name="Chiu C.-H."/>
            <person name="Lee Y.-S."/>
            <person name="Embley T.M."/>
            <person name="Coombs G.H."/>
            <person name="Mottram J.C."/>
            <person name="Tachezy J."/>
            <person name="Fraser-Liggett C.M."/>
            <person name="Johnson P.J."/>
        </authorList>
    </citation>
    <scope>NUCLEOTIDE SEQUENCE [LARGE SCALE GENOMIC DNA]</scope>
    <source>
        <strain evidence="7">G3</strain>
    </source>
</reference>
<evidence type="ECO:0000313" key="8">
    <source>
        <dbReference type="Proteomes" id="UP000001542"/>
    </source>
</evidence>
<dbReference type="PROSITE" id="PS50294">
    <property type="entry name" value="WD_REPEATS_REGION"/>
    <property type="match status" value="1"/>
</dbReference>
<keyword evidence="2 5" id="KW-0853">WD repeat</keyword>
<sequence>MDLRVFFDEVFVELPNEYYADFDFETEITAMVLSKMGHILGLGFEDGSVILCDSDSGNNRHNIKGHKTRVSSVAFSPDNRLFVSGDHDGYFQVTDVITKQVVFSEKAPDEIQKVLFNPENPDEFLALYGLTMKIINLKSKEFKFFPDPISLVCWTSKYGLICVTDDLHLNFYDKDFKVVGSSSLSSMKKIPYMAVSNTEKLICLLNIRGEGFIWDVPEIAVGVHDDPACRNDYKDRVSEMKYTCCVFDRMGEHIIFSSNKKQQCKLVIYEIDATEVKQELDGPSDPVNFILFHPQQPVIYTAGTPSIRMWTPTYENSWEQFMPGFQSVTNNVEYQEREDEFDIDDSVEQDTIMRNEGEIIDIFTFTKPPPDILVDLPLDIDDIVAKRLERKKKEAEEEEKRKKALQAAAAIASVN</sequence>
<dbReference type="EMBL" id="DS113237">
    <property type="protein sequence ID" value="EAY16867.1"/>
    <property type="molecule type" value="Genomic_DNA"/>
</dbReference>
<dbReference type="KEGG" id="tva:4774879"/>
<feature type="repeat" description="WD" evidence="5">
    <location>
        <begin position="63"/>
        <end position="104"/>
    </location>
</feature>
<proteinExistence type="predicted"/>
<evidence type="ECO:0000256" key="1">
    <source>
        <dbReference type="ARBA" id="ARBA00004123"/>
    </source>
</evidence>
<dbReference type="PANTHER" id="PTHR44040">
    <property type="entry name" value="RETINOBLASTOMA-BINDING PROTEIN 5"/>
    <property type="match status" value="1"/>
</dbReference>
<keyword evidence="8" id="KW-1185">Reference proteome</keyword>
<dbReference type="Pfam" id="PF00400">
    <property type="entry name" value="WD40"/>
    <property type="match status" value="1"/>
</dbReference>
<evidence type="ECO:0000313" key="7">
    <source>
        <dbReference type="EMBL" id="EAY16867.1"/>
    </source>
</evidence>
<organism evidence="7 8">
    <name type="scientific">Trichomonas vaginalis (strain ATCC PRA-98 / G3)</name>
    <dbReference type="NCBI Taxonomy" id="412133"/>
    <lineage>
        <taxon>Eukaryota</taxon>
        <taxon>Metamonada</taxon>
        <taxon>Parabasalia</taxon>
        <taxon>Trichomonadida</taxon>
        <taxon>Trichomonadidae</taxon>
        <taxon>Trichomonas</taxon>
    </lineage>
</organism>
<keyword evidence="6" id="KW-0175">Coiled coil</keyword>
<evidence type="ECO:0000256" key="5">
    <source>
        <dbReference type="PROSITE-ProRule" id="PRU00221"/>
    </source>
</evidence>
<dbReference type="InterPro" id="IPR001680">
    <property type="entry name" value="WD40_rpt"/>
</dbReference>
<accession>A2DRS0</accession>
<dbReference type="PROSITE" id="PS50082">
    <property type="entry name" value="WD_REPEATS_2"/>
    <property type="match status" value="1"/>
</dbReference>
<dbReference type="SMART" id="SM00320">
    <property type="entry name" value="WD40"/>
    <property type="match status" value="3"/>
</dbReference>
<name>A2DRS0_TRIV3</name>
<keyword evidence="4" id="KW-0539">Nucleus</keyword>